<accession>A0A2V4APE3</accession>
<dbReference type="AlphaFoldDB" id="A0A2V4APE3"/>
<proteinExistence type="predicted"/>
<reference evidence="1 2" key="1">
    <citation type="submission" date="2016-07" db="EMBL/GenBank/DDBJ databases">
        <title>Draft genome sequence of Prauserella muralis DSM 45305, isolated from a mould-covered wall in an indoor environment.</title>
        <authorList>
            <person name="Ruckert C."/>
            <person name="Albersmeier A."/>
            <person name="Jiang C.-L."/>
            <person name="Jiang Y."/>
            <person name="Kalinowski J."/>
            <person name="Schneider O."/>
            <person name="Winkler A."/>
            <person name="Zotchev S.B."/>
        </authorList>
    </citation>
    <scope>NUCLEOTIDE SEQUENCE [LARGE SCALE GENOMIC DNA]</scope>
    <source>
        <strain evidence="1 2">DSM 45305</strain>
    </source>
</reference>
<dbReference type="NCBIfam" id="NF037944">
    <property type="entry name" value="holin_2"/>
    <property type="match status" value="1"/>
</dbReference>
<evidence type="ECO:0000313" key="1">
    <source>
        <dbReference type="EMBL" id="PXY22447.1"/>
    </source>
</evidence>
<protein>
    <submittedName>
        <fullName evidence="1">Uncharacterized protein</fullName>
    </submittedName>
</protein>
<name>A0A2V4APE3_9PSEU</name>
<sequence>MLYVLSVGLVALGILVLGIAAVRIVRALRTYSRTASMVSASAHDRLGLLRARSAALKVAVGERRVRSRTTDAQPVRSIVNE</sequence>
<organism evidence="1 2">
    <name type="scientific">Prauserella muralis</name>
    <dbReference type="NCBI Taxonomy" id="588067"/>
    <lineage>
        <taxon>Bacteria</taxon>
        <taxon>Bacillati</taxon>
        <taxon>Actinomycetota</taxon>
        <taxon>Actinomycetes</taxon>
        <taxon>Pseudonocardiales</taxon>
        <taxon>Pseudonocardiaceae</taxon>
        <taxon>Prauserella</taxon>
    </lineage>
</organism>
<dbReference type="Proteomes" id="UP000249915">
    <property type="component" value="Unassembled WGS sequence"/>
</dbReference>
<gene>
    <name evidence="1" type="ORF">BAY60_21580</name>
</gene>
<evidence type="ECO:0000313" key="2">
    <source>
        <dbReference type="Proteomes" id="UP000249915"/>
    </source>
</evidence>
<dbReference type="EMBL" id="MASW01000005">
    <property type="protein sequence ID" value="PXY22447.1"/>
    <property type="molecule type" value="Genomic_DNA"/>
</dbReference>
<keyword evidence="2" id="KW-1185">Reference proteome</keyword>
<dbReference type="RefSeq" id="WP_112283052.1">
    <property type="nucleotide sequence ID" value="NZ_MASW01000005.1"/>
</dbReference>
<comment type="caution">
    <text evidence="1">The sequence shown here is derived from an EMBL/GenBank/DDBJ whole genome shotgun (WGS) entry which is preliminary data.</text>
</comment>